<dbReference type="Gene3D" id="1.10.10.10">
    <property type="entry name" value="Winged helix-like DNA-binding domain superfamily/Winged helix DNA-binding domain"/>
    <property type="match status" value="1"/>
</dbReference>
<dbReference type="CDD" id="cd07377">
    <property type="entry name" value="WHTH_GntR"/>
    <property type="match status" value="1"/>
</dbReference>
<dbReference type="RefSeq" id="WP_150496058.1">
    <property type="nucleotide sequence ID" value="NZ_BMFA01000005.1"/>
</dbReference>
<name>A0A916TJ91_9HYPH</name>
<dbReference type="SMART" id="SM00895">
    <property type="entry name" value="FCD"/>
    <property type="match status" value="1"/>
</dbReference>
<reference evidence="5" key="1">
    <citation type="journal article" date="2014" name="Int. J. Syst. Evol. Microbiol.">
        <title>Complete genome sequence of Corynebacterium casei LMG S-19264T (=DSM 44701T), isolated from a smear-ripened cheese.</title>
        <authorList>
            <consortium name="US DOE Joint Genome Institute (JGI-PGF)"/>
            <person name="Walter F."/>
            <person name="Albersmeier A."/>
            <person name="Kalinowski J."/>
            <person name="Ruckert C."/>
        </authorList>
    </citation>
    <scope>NUCLEOTIDE SEQUENCE</scope>
    <source>
        <strain evidence="5">CGMCC 1.12426</strain>
    </source>
</reference>
<evidence type="ECO:0000259" key="4">
    <source>
        <dbReference type="PROSITE" id="PS50949"/>
    </source>
</evidence>
<keyword evidence="3" id="KW-0804">Transcription</keyword>
<organism evidence="5 6">
    <name type="scientific">Roseibium aquae</name>
    <dbReference type="NCBI Taxonomy" id="1323746"/>
    <lineage>
        <taxon>Bacteria</taxon>
        <taxon>Pseudomonadati</taxon>
        <taxon>Pseudomonadota</taxon>
        <taxon>Alphaproteobacteria</taxon>
        <taxon>Hyphomicrobiales</taxon>
        <taxon>Stappiaceae</taxon>
        <taxon>Roseibium</taxon>
    </lineage>
</organism>
<dbReference type="InterPro" id="IPR036388">
    <property type="entry name" value="WH-like_DNA-bd_sf"/>
</dbReference>
<proteinExistence type="predicted"/>
<dbReference type="SMART" id="SM00345">
    <property type="entry name" value="HTH_GNTR"/>
    <property type="match status" value="1"/>
</dbReference>
<evidence type="ECO:0000313" key="6">
    <source>
        <dbReference type="Proteomes" id="UP000605148"/>
    </source>
</evidence>
<comment type="caution">
    <text evidence="5">The sequence shown here is derived from an EMBL/GenBank/DDBJ whole genome shotgun (WGS) entry which is preliminary data.</text>
</comment>
<gene>
    <name evidence="5" type="ORF">GCM10011316_18400</name>
</gene>
<dbReference type="PANTHER" id="PTHR43537:SF6">
    <property type="entry name" value="HTH-TYPE TRANSCRIPTIONAL REPRESSOR RSPR"/>
    <property type="match status" value="1"/>
</dbReference>
<evidence type="ECO:0000256" key="1">
    <source>
        <dbReference type="ARBA" id="ARBA00023015"/>
    </source>
</evidence>
<dbReference type="Pfam" id="PF00392">
    <property type="entry name" value="GntR"/>
    <property type="match status" value="1"/>
</dbReference>
<dbReference type="EMBL" id="BMFA01000005">
    <property type="protein sequence ID" value="GGB46573.1"/>
    <property type="molecule type" value="Genomic_DNA"/>
</dbReference>
<dbReference type="InterPro" id="IPR036390">
    <property type="entry name" value="WH_DNA-bd_sf"/>
</dbReference>
<protein>
    <submittedName>
        <fullName evidence="5">GntR family transcriptional regulator</fullName>
    </submittedName>
</protein>
<dbReference type="SUPFAM" id="SSF48008">
    <property type="entry name" value="GntR ligand-binding domain-like"/>
    <property type="match status" value="1"/>
</dbReference>
<dbReference type="Proteomes" id="UP000605148">
    <property type="component" value="Unassembled WGS sequence"/>
</dbReference>
<dbReference type="PANTHER" id="PTHR43537">
    <property type="entry name" value="TRANSCRIPTIONAL REGULATOR, GNTR FAMILY"/>
    <property type="match status" value="1"/>
</dbReference>
<dbReference type="Gene3D" id="1.20.120.530">
    <property type="entry name" value="GntR ligand-binding domain-like"/>
    <property type="match status" value="1"/>
</dbReference>
<dbReference type="GO" id="GO:0003677">
    <property type="term" value="F:DNA binding"/>
    <property type="evidence" value="ECO:0007669"/>
    <property type="project" value="UniProtKB-KW"/>
</dbReference>
<keyword evidence="2" id="KW-0238">DNA-binding</keyword>
<evidence type="ECO:0000256" key="2">
    <source>
        <dbReference type="ARBA" id="ARBA00023125"/>
    </source>
</evidence>
<dbReference type="OrthoDB" id="9788098at2"/>
<reference evidence="5" key="2">
    <citation type="submission" date="2020-09" db="EMBL/GenBank/DDBJ databases">
        <authorList>
            <person name="Sun Q."/>
            <person name="Zhou Y."/>
        </authorList>
    </citation>
    <scope>NUCLEOTIDE SEQUENCE</scope>
    <source>
        <strain evidence="5">CGMCC 1.12426</strain>
    </source>
</reference>
<sequence>MSAHSALKALGPIKIKTIADTVFEELHQQILSLELPPGTKVSEIEVAKALGVSRQPVRDAFFRLSQLGFLLIRPQRATVITKISEKAVLQAKFVRIALETACWSAAMEVITGSQLEELEALLDEQKAAALASDQKLFHALDDDLHRQICCIAGHEYVWNLIREQKSHMDRVRFISLTTGAAERAYNEHVVLIDALRERDKVQLEAGLSGHLGRIGQVLAQIRAEKPQYFQEKSA</sequence>
<evidence type="ECO:0000313" key="5">
    <source>
        <dbReference type="EMBL" id="GGB46573.1"/>
    </source>
</evidence>
<dbReference type="GO" id="GO:0003700">
    <property type="term" value="F:DNA-binding transcription factor activity"/>
    <property type="evidence" value="ECO:0007669"/>
    <property type="project" value="InterPro"/>
</dbReference>
<accession>A0A916TJ91</accession>
<dbReference type="SUPFAM" id="SSF46785">
    <property type="entry name" value="Winged helix' DNA-binding domain"/>
    <property type="match status" value="1"/>
</dbReference>
<dbReference type="InterPro" id="IPR011711">
    <property type="entry name" value="GntR_C"/>
</dbReference>
<dbReference type="InterPro" id="IPR000524">
    <property type="entry name" value="Tscrpt_reg_HTH_GntR"/>
</dbReference>
<dbReference type="AlphaFoldDB" id="A0A916TJ91"/>
<keyword evidence="6" id="KW-1185">Reference proteome</keyword>
<keyword evidence="1" id="KW-0805">Transcription regulation</keyword>
<feature type="domain" description="HTH gntR-type" evidence="4">
    <location>
        <begin position="16"/>
        <end position="83"/>
    </location>
</feature>
<dbReference type="Pfam" id="PF07729">
    <property type="entry name" value="FCD"/>
    <property type="match status" value="1"/>
</dbReference>
<dbReference type="InterPro" id="IPR008920">
    <property type="entry name" value="TF_FadR/GntR_C"/>
</dbReference>
<evidence type="ECO:0000256" key="3">
    <source>
        <dbReference type="ARBA" id="ARBA00023163"/>
    </source>
</evidence>
<dbReference type="PROSITE" id="PS50949">
    <property type="entry name" value="HTH_GNTR"/>
    <property type="match status" value="1"/>
</dbReference>